<dbReference type="InterPro" id="IPR015661">
    <property type="entry name" value="Bub1/Mad3"/>
</dbReference>
<accession>A0AAV9EH81</accession>
<protein>
    <recommendedName>
        <fullName evidence="2">BUB1 N-terminal domain-containing protein</fullName>
    </recommendedName>
</protein>
<dbReference type="PANTHER" id="PTHR14030">
    <property type="entry name" value="MITOTIC CHECKPOINT SERINE/THREONINE-PROTEIN KINASE BUB1"/>
    <property type="match status" value="1"/>
</dbReference>
<dbReference type="EMBL" id="JAUJYO010000007">
    <property type="protein sequence ID" value="KAK1312597.1"/>
    <property type="molecule type" value="Genomic_DNA"/>
</dbReference>
<reference evidence="3" key="1">
    <citation type="journal article" date="2023" name="Nat. Commun.">
        <title>Diploid and tetraploid genomes of Acorus and the evolution of monocots.</title>
        <authorList>
            <person name="Ma L."/>
            <person name="Liu K.W."/>
            <person name="Li Z."/>
            <person name="Hsiao Y.Y."/>
            <person name="Qi Y."/>
            <person name="Fu T."/>
            <person name="Tang G.D."/>
            <person name="Zhang D."/>
            <person name="Sun W.H."/>
            <person name="Liu D.K."/>
            <person name="Li Y."/>
            <person name="Chen G.Z."/>
            <person name="Liu X.D."/>
            <person name="Liao X.Y."/>
            <person name="Jiang Y.T."/>
            <person name="Yu X."/>
            <person name="Hao Y."/>
            <person name="Huang J."/>
            <person name="Zhao X.W."/>
            <person name="Ke S."/>
            <person name="Chen Y.Y."/>
            <person name="Wu W.L."/>
            <person name="Hsu J.L."/>
            <person name="Lin Y.F."/>
            <person name="Huang M.D."/>
            <person name="Li C.Y."/>
            <person name="Huang L."/>
            <person name="Wang Z.W."/>
            <person name="Zhao X."/>
            <person name="Zhong W.Y."/>
            <person name="Peng D.H."/>
            <person name="Ahmad S."/>
            <person name="Lan S."/>
            <person name="Zhang J.S."/>
            <person name="Tsai W.C."/>
            <person name="Van de Peer Y."/>
            <person name="Liu Z.J."/>
        </authorList>
    </citation>
    <scope>NUCLEOTIDE SEQUENCE</scope>
    <source>
        <strain evidence="3">CP</strain>
    </source>
</reference>
<dbReference type="GO" id="GO:0004672">
    <property type="term" value="F:protein kinase activity"/>
    <property type="evidence" value="ECO:0007669"/>
    <property type="project" value="TreeGrafter"/>
</dbReference>
<comment type="caution">
    <text evidence="3">The sequence shown here is derived from an EMBL/GenBank/DDBJ whole genome shotgun (WGS) entry which is preliminary data.</text>
</comment>
<dbReference type="GO" id="GO:0051754">
    <property type="term" value="P:meiotic sister chromatid cohesion, centromeric"/>
    <property type="evidence" value="ECO:0007669"/>
    <property type="project" value="TreeGrafter"/>
</dbReference>
<evidence type="ECO:0000256" key="1">
    <source>
        <dbReference type="SAM" id="MobiDB-lite"/>
    </source>
</evidence>
<dbReference type="AlphaFoldDB" id="A0AAV9EH81"/>
<feature type="region of interest" description="Disordered" evidence="1">
    <location>
        <begin position="160"/>
        <end position="191"/>
    </location>
</feature>
<dbReference type="Proteomes" id="UP001180020">
    <property type="component" value="Unassembled WGS sequence"/>
</dbReference>
<gene>
    <name evidence="3" type="ORF">QJS10_CPA07g01166</name>
</gene>
<evidence type="ECO:0000313" key="4">
    <source>
        <dbReference type="Proteomes" id="UP001180020"/>
    </source>
</evidence>
<keyword evidence="4" id="KW-1185">Reference proteome</keyword>
<dbReference type="PROSITE" id="PS51489">
    <property type="entry name" value="BUB1_N"/>
    <property type="match status" value="1"/>
</dbReference>
<feature type="domain" description="BUB1 N-terminal" evidence="2">
    <location>
        <begin position="10"/>
        <end position="170"/>
    </location>
</feature>
<organism evidence="3 4">
    <name type="scientific">Acorus calamus</name>
    <name type="common">Sweet flag</name>
    <dbReference type="NCBI Taxonomy" id="4465"/>
    <lineage>
        <taxon>Eukaryota</taxon>
        <taxon>Viridiplantae</taxon>
        <taxon>Streptophyta</taxon>
        <taxon>Embryophyta</taxon>
        <taxon>Tracheophyta</taxon>
        <taxon>Spermatophyta</taxon>
        <taxon>Magnoliopsida</taxon>
        <taxon>Liliopsida</taxon>
        <taxon>Acoraceae</taxon>
        <taxon>Acorus</taxon>
    </lineage>
</organism>
<proteinExistence type="predicted"/>
<dbReference type="GO" id="GO:0007094">
    <property type="term" value="P:mitotic spindle assembly checkpoint signaling"/>
    <property type="evidence" value="ECO:0007669"/>
    <property type="project" value="InterPro"/>
</dbReference>
<dbReference type="PANTHER" id="PTHR14030:SF2">
    <property type="entry name" value="OS11G0128700 PROTEIN"/>
    <property type="match status" value="1"/>
</dbReference>
<dbReference type="SMART" id="SM00777">
    <property type="entry name" value="Mad3_BUB1_I"/>
    <property type="match status" value="1"/>
</dbReference>
<name>A0AAV9EH81_ACOCL</name>
<dbReference type="Pfam" id="PF08311">
    <property type="entry name" value="Mad3_BUB1_I"/>
    <property type="match status" value="1"/>
</dbReference>
<dbReference type="InterPro" id="IPR013212">
    <property type="entry name" value="Mad3/Bub1_I"/>
</dbReference>
<dbReference type="Gene3D" id="1.25.40.430">
    <property type="match status" value="1"/>
</dbReference>
<evidence type="ECO:0000313" key="3">
    <source>
        <dbReference type="EMBL" id="KAK1312597.1"/>
    </source>
</evidence>
<reference evidence="3" key="2">
    <citation type="submission" date="2023-06" db="EMBL/GenBank/DDBJ databases">
        <authorList>
            <person name="Ma L."/>
            <person name="Liu K.-W."/>
            <person name="Li Z."/>
            <person name="Hsiao Y.-Y."/>
            <person name="Qi Y."/>
            <person name="Fu T."/>
            <person name="Tang G."/>
            <person name="Zhang D."/>
            <person name="Sun W.-H."/>
            <person name="Liu D.-K."/>
            <person name="Li Y."/>
            <person name="Chen G.-Z."/>
            <person name="Liu X.-D."/>
            <person name="Liao X.-Y."/>
            <person name="Jiang Y.-T."/>
            <person name="Yu X."/>
            <person name="Hao Y."/>
            <person name="Huang J."/>
            <person name="Zhao X.-W."/>
            <person name="Ke S."/>
            <person name="Chen Y.-Y."/>
            <person name="Wu W.-L."/>
            <person name="Hsu J.-L."/>
            <person name="Lin Y.-F."/>
            <person name="Huang M.-D."/>
            <person name="Li C.-Y."/>
            <person name="Huang L."/>
            <person name="Wang Z.-W."/>
            <person name="Zhao X."/>
            <person name="Zhong W.-Y."/>
            <person name="Peng D.-H."/>
            <person name="Ahmad S."/>
            <person name="Lan S."/>
            <person name="Zhang J.-S."/>
            <person name="Tsai W.-C."/>
            <person name="Van De Peer Y."/>
            <person name="Liu Z.-J."/>
        </authorList>
    </citation>
    <scope>NUCLEOTIDE SEQUENCE</scope>
    <source>
        <strain evidence="3">CP</strain>
        <tissue evidence="3">Leaves</tissue>
    </source>
</reference>
<evidence type="ECO:0000259" key="2">
    <source>
        <dbReference type="PROSITE" id="PS51489"/>
    </source>
</evidence>
<sequence>MADSVPVDFFTSLIKEIKSNKFFKDPLLPWLKGIRKLKESLPREILEEKLPRFLQNCVQAFESDKRYRNDLRYVRVWIQLMDFVDDPKMLLKKMEENKIGTKLAVFYQAYALHYEKLKKFEEADNMYHLGVQNLAEPVVELQKSYDQFLLRLEQHKRRKARHLQRLEGREGTTARSLPPRHNKDRKHKEVKDVREINHGKCNHQLVEKMGTKDISGEHQKSLKSHTNMTLQKNMSQTSQTDLGAVKRNTPLGDDTLVVKFVDSAIVGKSEAEDACHHGLVDPTINMKEAMNAINNMFREPIEIASRAPLRNKRKVNQQSSSGFEIFVDDGGANECKIESRKPFMEIKVLPNNDKENAIMRDDTIKKSKLSKPKQESCGFSILADDDVEEQKVVPLRKFDIERDLFEPTVFTKEAMDDINAMFGGPLDF</sequence>